<dbReference type="EMBL" id="JAMDGY010000071">
    <property type="protein sequence ID" value="MDD0992937.1"/>
    <property type="molecule type" value="Genomic_DNA"/>
</dbReference>
<protein>
    <submittedName>
        <fullName evidence="1">Phage tail assembly protein</fullName>
    </submittedName>
</protein>
<keyword evidence="2" id="KW-1185">Reference proteome</keyword>
<gene>
    <name evidence="1" type="ORF">M5G11_20610</name>
</gene>
<sequence>MADKLSIPLKFPFTSAAGTYIDSLPIKRLKRKDLSSAHDYSPKNEGAQEDFLFAKMTGLTVEDLGDLDIADSRIVTEVFREMAGGGDIAAVLGRSAGAGTEAAALGDPQAVDG</sequence>
<accession>A0ABT5NXL6</accession>
<evidence type="ECO:0000313" key="1">
    <source>
        <dbReference type="EMBL" id="MDD0992937.1"/>
    </source>
</evidence>
<dbReference type="Proteomes" id="UP001148203">
    <property type="component" value="Unassembled WGS sequence"/>
</dbReference>
<organism evidence="1 2">
    <name type="scientific">Pseudomonas fontis</name>
    <dbReference type="NCBI Taxonomy" id="2942633"/>
    <lineage>
        <taxon>Bacteria</taxon>
        <taxon>Pseudomonadati</taxon>
        <taxon>Pseudomonadota</taxon>
        <taxon>Gammaproteobacteria</taxon>
        <taxon>Pseudomonadales</taxon>
        <taxon>Pseudomonadaceae</taxon>
        <taxon>Pseudomonas</taxon>
    </lineage>
</organism>
<name>A0ABT5NXL6_9PSED</name>
<reference evidence="1 2" key="1">
    <citation type="submission" date="2022-05" db="EMBL/GenBank/DDBJ databases">
        <title>Novel Pseudomonas spp. Isolated from a Rainbow Trout Aquaculture Facility.</title>
        <authorList>
            <person name="Testerman T."/>
            <person name="Graf J."/>
        </authorList>
    </citation>
    <scope>NUCLEOTIDE SEQUENCE [LARGE SCALE GENOMIC DNA]</scope>
    <source>
        <strain evidence="1 2">ID681</strain>
    </source>
</reference>
<evidence type="ECO:0000313" key="2">
    <source>
        <dbReference type="Proteomes" id="UP001148203"/>
    </source>
</evidence>
<comment type="caution">
    <text evidence="1">The sequence shown here is derived from an EMBL/GenBank/DDBJ whole genome shotgun (WGS) entry which is preliminary data.</text>
</comment>
<dbReference type="Pfam" id="PF10109">
    <property type="entry name" value="Phage_TAC_7"/>
    <property type="match status" value="1"/>
</dbReference>
<proteinExistence type="predicted"/>
<dbReference type="InterPro" id="IPR019289">
    <property type="entry name" value="Phage_tail_E/E"/>
</dbReference>
<dbReference type="RefSeq" id="WP_273910130.1">
    <property type="nucleotide sequence ID" value="NZ_JAMDGX010000022.1"/>
</dbReference>